<dbReference type="EMBL" id="MHQS01000010">
    <property type="protein sequence ID" value="OHA08814.1"/>
    <property type="molecule type" value="Genomic_DNA"/>
</dbReference>
<evidence type="ECO:0000313" key="1">
    <source>
        <dbReference type="EMBL" id="OHA08814.1"/>
    </source>
</evidence>
<sequence>MVYDDVATAVREAVEKIGRVRFGGDGKNPHLTAFSRAEVRGEAWFRRHCGVRMVKVGTFFFKPSAPEHRGNAGECRGTTLHVCPRCFFIQEPPPAIG</sequence>
<organism evidence="1 2">
    <name type="scientific">Candidatus Sungbacteria bacterium RIFCSPLOWO2_01_FULL_59_16</name>
    <dbReference type="NCBI Taxonomy" id="1802280"/>
    <lineage>
        <taxon>Bacteria</taxon>
        <taxon>Candidatus Sungiibacteriota</taxon>
    </lineage>
</organism>
<gene>
    <name evidence="1" type="ORF">A3B37_00490</name>
</gene>
<evidence type="ECO:0000313" key="2">
    <source>
        <dbReference type="Proteomes" id="UP000176705"/>
    </source>
</evidence>
<proteinExistence type="predicted"/>
<dbReference type="AlphaFoldDB" id="A0A1G2LB85"/>
<dbReference type="Proteomes" id="UP000176705">
    <property type="component" value="Unassembled WGS sequence"/>
</dbReference>
<reference evidence="1 2" key="1">
    <citation type="journal article" date="2016" name="Nat. Commun.">
        <title>Thousands of microbial genomes shed light on interconnected biogeochemical processes in an aquifer system.</title>
        <authorList>
            <person name="Anantharaman K."/>
            <person name="Brown C.T."/>
            <person name="Hug L.A."/>
            <person name="Sharon I."/>
            <person name="Castelle C.J."/>
            <person name="Probst A.J."/>
            <person name="Thomas B.C."/>
            <person name="Singh A."/>
            <person name="Wilkins M.J."/>
            <person name="Karaoz U."/>
            <person name="Brodie E.L."/>
            <person name="Williams K.H."/>
            <person name="Hubbard S.S."/>
            <person name="Banfield J.F."/>
        </authorList>
    </citation>
    <scope>NUCLEOTIDE SEQUENCE [LARGE SCALE GENOMIC DNA]</scope>
</reference>
<name>A0A1G2LB85_9BACT</name>
<protein>
    <submittedName>
        <fullName evidence="1">Uncharacterized protein</fullName>
    </submittedName>
</protein>
<accession>A0A1G2LB85</accession>
<comment type="caution">
    <text evidence="1">The sequence shown here is derived from an EMBL/GenBank/DDBJ whole genome shotgun (WGS) entry which is preliminary data.</text>
</comment>